<dbReference type="EMBL" id="KD241048">
    <property type="protein sequence ID" value="EMS49624.1"/>
    <property type="molecule type" value="Genomic_DNA"/>
</dbReference>
<dbReference type="eggNOG" id="KOG1208">
    <property type="taxonomic scope" value="Eukaryota"/>
</dbReference>
<dbReference type="InterPro" id="IPR036291">
    <property type="entry name" value="NAD(P)-bd_dom_sf"/>
</dbReference>
<name>M7ZNI7_TRIUA</name>
<dbReference type="InterPro" id="IPR002347">
    <property type="entry name" value="SDR_fam"/>
</dbReference>
<proteinExistence type="inferred from homology"/>
<dbReference type="OMA" id="LEGRNIC"/>
<dbReference type="Pfam" id="PF13561">
    <property type="entry name" value="adh_short_C2"/>
    <property type="match status" value="1"/>
</dbReference>
<dbReference type="SUPFAM" id="SSF51735">
    <property type="entry name" value="NAD(P)-binding Rossmann-fold domains"/>
    <property type="match status" value="1"/>
</dbReference>
<dbReference type="AlphaFoldDB" id="M7ZNI7"/>
<dbReference type="PANTHER" id="PTHR43490:SF62">
    <property type="entry name" value="(+)-NEOMENTHOL DEHYDROGENASE"/>
    <property type="match status" value="1"/>
</dbReference>
<keyword evidence="2" id="KW-0521">NADP</keyword>
<dbReference type="Pfam" id="PF00106">
    <property type="entry name" value="adh_short"/>
    <property type="match status" value="1"/>
</dbReference>
<evidence type="ECO:0000256" key="3">
    <source>
        <dbReference type="ARBA" id="ARBA00023002"/>
    </source>
</evidence>
<reference evidence="4" key="1">
    <citation type="journal article" date="2013" name="Nature">
        <title>Draft genome of the wheat A-genome progenitor Triticum urartu.</title>
        <authorList>
            <person name="Ling H.Q."/>
            <person name="Zhao S."/>
            <person name="Liu D."/>
            <person name="Wang J."/>
            <person name="Sun H."/>
            <person name="Zhang C."/>
            <person name="Fan H."/>
            <person name="Li D."/>
            <person name="Dong L."/>
            <person name="Tao Y."/>
            <person name="Gao C."/>
            <person name="Wu H."/>
            <person name="Li Y."/>
            <person name="Cui Y."/>
            <person name="Guo X."/>
            <person name="Zheng S."/>
            <person name="Wang B."/>
            <person name="Yu K."/>
            <person name="Liang Q."/>
            <person name="Yang W."/>
            <person name="Lou X."/>
            <person name="Chen J."/>
            <person name="Feng M."/>
            <person name="Jian J."/>
            <person name="Zhang X."/>
            <person name="Luo G."/>
            <person name="Jiang Y."/>
            <person name="Liu J."/>
            <person name="Wang Z."/>
            <person name="Sha Y."/>
            <person name="Zhang B."/>
            <person name="Wu H."/>
            <person name="Tang D."/>
            <person name="Shen Q."/>
            <person name="Xue P."/>
            <person name="Zou S."/>
            <person name="Wang X."/>
            <person name="Liu X."/>
            <person name="Wang F."/>
            <person name="Yang Y."/>
            <person name="An X."/>
            <person name="Dong Z."/>
            <person name="Zhang K."/>
            <person name="Zhang X."/>
            <person name="Luo M.C."/>
            <person name="Dvorak J."/>
            <person name="Tong Y."/>
            <person name="Wang J."/>
            <person name="Yang H."/>
            <person name="Li Z."/>
            <person name="Wang D."/>
            <person name="Zhang A."/>
            <person name="Wang J."/>
        </authorList>
    </citation>
    <scope>NUCLEOTIDE SEQUENCE</scope>
</reference>
<evidence type="ECO:0000313" key="4">
    <source>
        <dbReference type="EMBL" id="EMS49624.1"/>
    </source>
</evidence>
<sequence length="378" mass="40420">MAAEPNRSDLGATLASVGAGAKAKRSKATLVALRAPSVRAKAKLGELSSLESAKLRTADKNLEVDPFFLPPVLGPSSTAGWLVGEWEEVVGEERGGELDGVSSLRWHTLADAGLEEATMEGSINGPSKKRVAVVTGGNRGMGLEICRQLAAHGLTVVLTARDEKRGAEAAEKLREEGLPDVVFHQLEISEPTSMDGMERAEWLRQRTTQTTQDAEDCLRINYHGSKTVTEALLPLLRSSSDGRIVNYFSGDELRRELDDVDNLTVQRLDEMSALFLEDLGKGNGALERRGWPADPVYAAYMASKALVCAYTRVLAREEGTALRVNCVHPGYVLTGMNDYTGVLTAAEGAAAAVAVALAEKGGVTGAYFDRTELGASFV</sequence>
<dbReference type="Gene3D" id="3.40.50.720">
    <property type="entry name" value="NAD(P)-binding Rossmann-like Domain"/>
    <property type="match status" value="2"/>
</dbReference>
<accession>M7ZNI7</accession>
<protein>
    <submittedName>
        <fullName evidence="4">Salutaridine reductase</fullName>
    </submittedName>
</protein>
<comment type="similarity">
    <text evidence="1">Belongs to the short-chain dehydrogenases/reductases (SDR) family.</text>
</comment>
<organism evidence="4">
    <name type="scientific">Triticum urartu</name>
    <name type="common">Red wild einkorn</name>
    <name type="synonym">Crithodium urartu</name>
    <dbReference type="NCBI Taxonomy" id="4572"/>
    <lineage>
        <taxon>Eukaryota</taxon>
        <taxon>Viridiplantae</taxon>
        <taxon>Streptophyta</taxon>
        <taxon>Embryophyta</taxon>
        <taxon>Tracheophyta</taxon>
        <taxon>Spermatophyta</taxon>
        <taxon>Magnoliopsida</taxon>
        <taxon>Liliopsida</taxon>
        <taxon>Poales</taxon>
        <taxon>Poaceae</taxon>
        <taxon>BOP clade</taxon>
        <taxon>Pooideae</taxon>
        <taxon>Triticodae</taxon>
        <taxon>Triticeae</taxon>
        <taxon>Triticinae</taxon>
        <taxon>Triticum</taxon>
    </lineage>
</organism>
<dbReference type="GO" id="GO:0016020">
    <property type="term" value="C:membrane"/>
    <property type="evidence" value="ECO:0007669"/>
    <property type="project" value="TreeGrafter"/>
</dbReference>
<gene>
    <name evidence="4" type="ORF">TRIUR3_11385</name>
</gene>
<evidence type="ECO:0000256" key="1">
    <source>
        <dbReference type="ARBA" id="ARBA00006484"/>
    </source>
</evidence>
<dbReference type="PANTHER" id="PTHR43490">
    <property type="entry name" value="(+)-NEOMENTHOL DEHYDROGENASE"/>
    <property type="match status" value="1"/>
</dbReference>
<keyword evidence="3" id="KW-0560">Oxidoreductase</keyword>
<dbReference type="PRINTS" id="PR00081">
    <property type="entry name" value="GDHRDH"/>
</dbReference>
<dbReference type="STRING" id="4572.M7ZNI7"/>
<evidence type="ECO:0000256" key="2">
    <source>
        <dbReference type="ARBA" id="ARBA00022857"/>
    </source>
</evidence>
<dbReference type="GO" id="GO:0016491">
    <property type="term" value="F:oxidoreductase activity"/>
    <property type="evidence" value="ECO:0007669"/>
    <property type="project" value="UniProtKB-KW"/>
</dbReference>